<dbReference type="InterPro" id="IPR035911">
    <property type="entry name" value="MurE/MurF_N"/>
</dbReference>
<dbReference type="Pfam" id="PF02875">
    <property type="entry name" value="Mur_ligase_C"/>
    <property type="match status" value="1"/>
</dbReference>
<dbReference type="SUPFAM" id="SSF63418">
    <property type="entry name" value="MurE/MurF N-terminal domain"/>
    <property type="match status" value="1"/>
</dbReference>
<dbReference type="InterPro" id="IPR004101">
    <property type="entry name" value="Mur_ligase_C"/>
</dbReference>
<dbReference type="OrthoDB" id="9800958at2"/>
<feature type="domain" description="Mur ligase C-terminal" evidence="1">
    <location>
        <begin position="345"/>
        <end position="469"/>
    </location>
</feature>
<dbReference type="PANTHER" id="PTHR23135">
    <property type="entry name" value="MUR LIGASE FAMILY MEMBER"/>
    <property type="match status" value="1"/>
</dbReference>
<evidence type="ECO:0000313" key="4">
    <source>
        <dbReference type="Proteomes" id="UP000318017"/>
    </source>
</evidence>
<keyword evidence="4" id="KW-1185">Reference proteome</keyword>
<dbReference type="GO" id="GO:0005524">
    <property type="term" value="F:ATP binding"/>
    <property type="evidence" value="ECO:0007669"/>
    <property type="project" value="InterPro"/>
</dbReference>
<dbReference type="InterPro" id="IPR036615">
    <property type="entry name" value="Mur_ligase_C_dom_sf"/>
</dbReference>
<dbReference type="RefSeq" id="WP_145083815.1">
    <property type="nucleotide sequence ID" value="NZ_CP036298.1"/>
</dbReference>
<dbReference type="EC" id="6.3.2.7" evidence="3"/>
<dbReference type="PANTHER" id="PTHR23135:SF4">
    <property type="entry name" value="UDP-N-ACETYLMURAMOYL-L-ALANYL-D-GLUTAMATE--2,6-DIAMINOPIMELATE LIGASE MURE HOMOLOG, CHLOROPLASTIC"/>
    <property type="match status" value="1"/>
</dbReference>
<dbReference type="AlphaFoldDB" id="A0A518GEL8"/>
<dbReference type="KEGG" id="ahel:Q31a_54250"/>
<dbReference type="SUPFAM" id="SSF53244">
    <property type="entry name" value="MurD-like peptide ligases, peptide-binding domain"/>
    <property type="match status" value="1"/>
</dbReference>
<sequence length="518" mass="55042">MSTSYSGEGSSSAGSAPIASIKLRSFLKEAVFVGAEDITVHRCVNRADMCQPGDVFIPQHTAGSDEHDRAEEAIRRGAVAIVAERLLPVSVPQCLVENNAEVYARVAHALAGNPSQRMLTIGVVGTHGKTTTSLFVAAMLKRMGGAVAYYTSLGASDSTECDRTATRPPAARKLAKWMQAADLAGSPAAIVELTPAMLKGRVADGVEFDLLILTGMRPGQGRGVPGQRQWRTLLQRLCGSLKPHGMLLYNADDAGAAQWASQANAAAVSYGLDAAQHVRAKRLSRSGGEQQLLAMTGNMLMPLTLKMPGDHIARAALAAVATSWLFDFSVPEAIAGIESLEAIPGRMQRVRQAVDVPVFVDAGSTPDRVAVALHALRQHHQGPATVVIDLSSKLDVQWRQRLGQVLEKSANRIVLTASDMSPTAMQSIAMDVLGGCRAAGRVQVIPDRVAAIRWAIDHTDQGVVLLAGCGASNWIDRDGETVSDELVAKQAVTRRNAQAAVTNLSIFPPIEPTTHFSH</sequence>
<name>A0A518GEL8_9BACT</name>
<proteinExistence type="predicted"/>
<dbReference type="Gene3D" id="3.90.190.20">
    <property type="entry name" value="Mur ligase, C-terminal domain"/>
    <property type="match status" value="1"/>
</dbReference>
<dbReference type="InterPro" id="IPR036565">
    <property type="entry name" value="Mur-like_cat_sf"/>
</dbReference>
<evidence type="ECO:0000313" key="3">
    <source>
        <dbReference type="EMBL" id="QDV27044.1"/>
    </source>
</evidence>
<organism evidence="3 4">
    <name type="scientific">Aureliella helgolandensis</name>
    <dbReference type="NCBI Taxonomy" id="2527968"/>
    <lineage>
        <taxon>Bacteria</taxon>
        <taxon>Pseudomonadati</taxon>
        <taxon>Planctomycetota</taxon>
        <taxon>Planctomycetia</taxon>
        <taxon>Pirellulales</taxon>
        <taxon>Pirellulaceae</taxon>
        <taxon>Aureliella</taxon>
    </lineage>
</organism>
<dbReference type="Pfam" id="PF08245">
    <property type="entry name" value="Mur_ligase_M"/>
    <property type="match status" value="1"/>
</dbReference>
<dbReference type="EMBL" id="CP036298">
    <property type="protein sequence ID" value="QDV27044.1"/>
    <property type="molecule type" value="Genomic_DNA"/>
</dbReference>
<feature type="domain" description="Mur ligase central" evidence="2">
    <location>
        <begin position="123"/>
        <end position="322"/>
    </location>
</feature>
<keyword evidence="3" id="KW-0436">Ligase</keyword>
<evidence type="ECO:0000259" key="1">
    <source>
        <dbReference type="Pfam" id="PF02875"/>
    </source>
</evidence>
<dbReference type="Gene3D" id="3.40.1390.10">
    <property type="entry name" value="MurE/MurF, N-terminal domain"/>
    <property type="match status" value="1"/>
</dbReference>
<protein>
    <submittedName>
        <fullName evidence="3">MurE-like ligase</fullName>
        <ecNumber evidence="3">6.3.2.7</ecNumber>
    </submittedName>
</protein>
<reference evidence="3 4" key="1">
    <citation type="submission" date="2019-02" db="EMBL/GenBank/DDBJ databases">
        <title>Deep-cultivation of Planctomycetes and their phenomic and genomic characterization uncovers novel biology.</title>
        <authorList>
            <person name="Wiegand S."/>
            <person name="Jogler M."/>
            <person name="Boedeker C."/>
            <person name="Pinto D."/>
            <person name="Vollmers J."/>
            <person name="Rivas-Marin E."/>
            <person name="Kohn T."/>
            <person name="Peeters S.H."/>
            <person name="Heuer A."/>
            <person name="Rast P."/>
            <person name="Oberbeckmann S."/>
            <person name="Bunk B."/>
            <person name="Jeske O."/>
            <person name="Meyerdierks A."/>
            <person name="Storesund J.E."/>
            <person name="Kallscheuer N."/>
            <person name="Luecker S."/>
            <person name="Lage O.M."/>
            <person name="Pohl T."/>
            <person name="Merkel B.J."/>
            <person name="Hornburger P."/>
            <person name="Mueller R.-W."/>
            <person name="Bruemmer F."/>
            <person name="Labrenz M."/>
            <person name="Spormann A.M."/>
            <person name="Op den Camp H."/>
            <person name="Overmann J."/>
            <person name="Amann R."/>
            <person name="Jetten M.S.M."/>
            <person name="Mascher T."/>
            <person name="Medema M.H."/>
            <person name="Devos D.P."/>
            <person name="Kaster A.-K."/>
            <person name="Ovreas L."/>
            <person name="Rohde M."/>
            <person name="Galperin M.Y."/>
            <person name="Jogler C."/>
        </authorList>
    </citation>
    <scope>NUCLEOTIDE SEQUENCE [LARGE SCALE GENOMIC DNA]</scope>
    <source>
        <strain evidence="3 4">Q31a</strain>
    </source>
</reference>
<dbReference type="InterPro" id="IPR013221">
    <property type="entry name" value="Mur_ligase_cen"/>
</dbReference>
<dbReference type="GO" id="GO:0047482">
    <property type="term" value="F:UDP-N-acetylmuramoyl-L-alanyl-D-glutamate-L-lysine ligase activity"/>
    <property type="evidence" value="ECO:0007669"/>
    <property type="project" value="UniProtKB-EC"/>
</dbReference>
<dbReference type="SUPFAM" id="SSF53623">
    <property type="entry name" value="MurD-like peptide ligases, catalytic domain"/>
    <property type="match status" value="1"/>
</dbReference>
<dbReference type="Gene3D" id="3.40.1190.10">
    <property type="entry name" value="Mur-like, catalytic domain"/>
    <property type="match status" value="1"/>
</dbReference>
<dbReference type="Proteomes" id="UP000318017">
    <property type="component" value="Chromosome"/>
</dbReference>
<accession>A0A518GEL8</accession>
<gene>
    <name evidence="3" type="ORF">Q31a_54250</name>
</gene>
<evidence type="ECO:0000259" key="2">
    <source>
        <dbReference type="Pfam" id="PF08245"/>
    </source>
</evidence>